<dbReference type="GO" id="GO:0004497">
    <property type="term" value="F:monooxygenase activity"/>
    <property type="evidence" value="ECO:0007669"/>
    <property type="project" value="UniProtKB-KW"/>
</dbReference>
<dbReference type="Gene3D" id="1.10.630.10">
    <property type="entry name" value="Cytochrome P450"/>
    <property type="match status" value="1"/>
</dbReference>
<protein>
    <recommendedName>
        <fullName evidence="13">Cytochrome P450</fullName>
    </recommendedName>
</protein>
<name>A0A9W9T6M6_9EURO</name>
<feature type="binding site" description="axial binding residue" evidence="8">
    <location>
        <position position="436"/>
    </location>
    <ligand>
        <name>heme</name>
        <dbReference type="ChEBI" id="CHEBI:30413"/>
    </ligand>
    <ligandPart>
        <name>Fe</name>
        <dbReference type="ChEBI" id="CHEBI:18248"/>
    </ligandPart>
</feature>
<dbReference type="PRINTS" id="PR00385">
    <property type="entry name" value="P450"/>
</dbReference>
<dbReference type="CDD" id="cd11058">
    <property type="entry name" value="CYP60B-like"/>
    <property type="match status" value="1"/>
</dbReference>
<keyword evidence="12" id="KW-1185">Reference proteome</keyword>
<keyword evidence="3 8" id="KW-0349">Heme</keyword>
<evidence type="ECO:0000313" key="12">
    <source>
        <dbReference type="Proteomes" id="UP001150879"/>
    </source>
</evidence>
<dbReference type="SUPFAM" id="SSF48264">
    <property type="entry name" value="Cytochrome P450"/>
    <property type="match status" value="1"/>
</dbReference>
<accession>A0A9W9T6M6</accession>
<dbReference type="Pfam" id="PF00067">
    <property type="entry name" value="p450"/>
    <property type="match status" value="1"/>
</dbReference>
<comment type="similarity">
    <text evidence="2 9">Belongs to the cytochrome P450 family.</text>
</comment>
<evidence type="ECO:0000256" key="7">
    <source>
        <dbReference type="ARBA" id="ARBA00023033"/>
    </source>
</evidence>
<dbReference type="GO" id="GO:0005506">
    <property type="term" value="F:iron ion binding"/>
    <property type="evidence" value="ECO:0007669"/>
    <property type="project" value="InterPro"/>
</dbReference>
<dbReference type="PROSITE" id="PS00086">
    <property type="entry name" value="CYTOCHROME_P450"/>
    <property type="match status" value="1"/>
</dbReference>
<dbReference type="PRINTS" id="PR00463">
    <property type="entry name" value="EP450I"/>
</dbReference>
<keyword evidence="5 9" id="KW-0560">Oxidoreductase</keyword>
<feature type="transmembrane region" description="Helical" evidence="10">
    <location>
        <begin position="6"/>
        <end position="28"/>
    </location>
</feature>
<dbReference type="Proteomes" id="UP001150879">
    <property type="component" value="Unassembled WGS sequence"/>
</dbReference>
<evidence type="ECO:0000256" key="10">
    <source>
        <dbReference type="SAM" id="Phobius"/>
    </source>
</evidence>
<dbReference type="EMBL" id="JAPQKP010000001">
    <property type="protein sequence ID" value="KAJ5211266.1"/>
    <property type="molecule type" value="Genomic_DNA"/>
</dbReference>
<keyword evidence="7 9" id="KW-0503">Monooxygenase</keyword>
<comment type="caution">
    <text evidence="11">The sequence shown here is derived from an EMBL/GenBank/DDBJ whole genome shotgun (WGS) entry which is preliminary data.</text>
</comment>
<evidence type="ECO:0000256" key="5">
    <source>
        <dbReference type="ARBA" id="ARBA00023002"/>
    </source>
</evidence>
<keyword evidence="10" id="KW-1133">Transmembrane helix</keyword>
<dbReference type="InterPro" id="IPR017972">
    <property type="entry name" value="Cyt_P450_CS"/>
</dbReference>
<dbReference type="InterPro" id="IPR002401">
    <property type="entry name" value="Cyt_P450_E_grp-I"/>
</dbReference>
<keyword evidence="10" id="KW-0472">Membrane</keyword>
<proteinExistence type="inferred from homology"/>
<organism evidence="11 12">
    <name type="scientific">Penicillium cf. griseofulvum</name>
    <dbReference type="NCBI Taxonomy" id="2972120"/>
    <lineage>
        <taxon>Eukaryota</taxon>
        <taxon>Fungi</taxon>
        <taxon>Dikarya</taxon>
        <taxon>Ascomycota</taxon>
        <taxon>Pezizomycotina</taxon>
        <taxon>Eurotiomycetes</taxon>
        <taxon>Eurotiomycetidae</taxon>
        <taxon>Eurotiales</taxon>
        <taxon>Aspergillaceae</taxon>
        <taxon>Penicillium</taxon>
    </lineage>
</organism>
<keyword evidence="10" id="KW-0812">Transmembrane</keyword>
<comment type="cofactor">
    <cofactor evidence="1 8">
        <name>heme</name>
        <dbReference type="ChEBI" id="CHEBI:30413"/>
    </cofactor>
</comment>
<keyword evidence="4 8" id="KW-0479">Metal-binding</keyword>
<evidence type="ECO:0000256" key="8">
    <source>
        <dbReference type="PIRSR" id="PIRSR602401-1"/>
    </source>
</evidence>
<reference evidence="11" key="1">
    <citation type="submission" date="2022-11" db="EMBL/GenBank/DDBJ databases">
        <authorList>
            <person name="Petersen C."/>
        </authorList>
    </citation>
    <scope>NUCLEOTIDE SEQUENCE</scope>
    <source>
        <strain evidence="11">IBT 16849</strain>
    </source>
</reference>
<dbReference type="GO" id="GO:0016705">
    <property type="term" value="F:oxidoreductase activity, acting on paired donors, with incorporation or reduction of molecular oxygen"/>
    <property type="evidence" value="ECO:0007669"/>
    <property type="project" value="InterPro"/>
</dbReference>
<evidence type="ECO:0000256" key="1">
    <source>
        <dbReference type="ARBA" id="ARBA00001971"/>
    </source>
</evidence>
<dbReference type="GO" id="GO:0020037">
    <property type="term" value="F:heme binding"/>
    <property type="evidence" value="ECO:0007669"/>
    <property type="project" value="InterPro"/>
</dbReference>
<evidence type="ECO:0000256" key="4">
    <source>
        <dbReference type="ARBA" id="ARBA00022723"/>
    </source>
</evidence>
<evidence type="ECO:0000313" key="11">
    <source>
        <dbReference type="EMBL" id="KAJ5211266.1"/>
    </source>
</evidence>
<evidence type="ECO:0000256" key="2">
    <source>
        <dbReference type="ARBA" id="ARBA00010617"/>
    </source>
</evidence>
<evidence type="ECO:0000256" key="9">
    <source>
        <dbReference type="RuleBase" id="RU000461"/>
    </source>
</evidence>
<evidence type="ECO:0000256" key="3">
    <source>
        <dbReference type="ARBA" id="ARBA00022617"/>
    </source>
</evidence>
<sequence length="490" mass="55833">MELLIIVGYGIIGIVGIHSLLFFYHLFLSPLRHFPGPKRDALSQLVWVYHLVQGNSCKYIARLHEKYGEVVRTASNEISFTTATAWQEIYGNKTQWQDIYEKNEILYVFGPQPVLNIFFCASREHARIRKHIAPAFSGKALSQQEVLIRESIHQLIQALRTRSGNTSFPDENGAVNMSAWTTFQVTDVLTSMAFGKSWGTLKSGEYPQFIVDLYGTLKDSTMIRAAHRVKPYHHIIKRLVSNDLGSAFMEYFESAKKALDTRLAANDPQRKDFATYVTDGLTPDELFENLNMLVVAGLDSTATVLNAAIYYITHHPSSYQKLAEEIRSAFRTEKDITIAGVSGLKYLKAVLDETMRLHPSVPVGLPRLVPNGGRFIDGHWVPGGTWVSVTQYAAYRSPRYFSKPHEFIPDRWVDESKYAGDNHFVFHPFSIGTRSCIGKTFAYANMRLVLAFLLWNFDLKFQPGNDDPDSLKEYGLWEHRPMYVQVQERL</sequence>
<evidence type="ECO:0008006" key="13">
    <source>
        <dbReference type="Google" id="ProtNLM"/>
    </source>
</evidence>
<dbReference type="GO" id="GO:0043386">
    <property type="term" value="P:mycotoxin biosynthetic process"/>
    <property type="evidence" value="ECO:0007669"/>
    <property type="project" value="UniProtKB-ARBA"/>
</dbReference>
<reference evidence="11" key="2">
    <citation type="journal article" date="2023" name="IMA Fungus">
        <title>Comparative genomic study of the Penicillium genus elucidates a diverse pangenome and 15 lateral gene transfer events.</title>
        <authorList>
            <person name="Petersen C."/>
            <person name="Sorensen T."/>
            <person name="Nielsen M.R."/>
            <person name="Sondergaard T.E."/>
            <person name="Sorensen J.L."/>
            <person name="Fitzpatrick D.A."/>
            <person name="Frisvad J.C."/>
            <person name="Nielsen K.L."/>
        </authorList>
    </citation>
    <scope>NUCLEOTIDE SEQUENCE</scope>
    <source>
        <strain evidence="11">IBT 16849</strain>
    </source>
</reference>
<dbReference type="PANTHER" id="PTHR24305:SF210">
    <property type="entry name" value="CYTOCHROME P450 MONOOXYGENASE ASQL-RELATED"/>
    <property type="match status" value="1"/>
</dbReference>
<dbReference type="InterPro" id="IPR050121">
    <property type="entry name" value="Cytochrome_P450_monoxygenase"/>
</dbReference>
<dbReference type="PANTHER" id="PTHR24305">
    <property type="entry name" value="CYTOCHROME P450"/>
    <property type="match status" value="1"/>
</dbReference>
<evidence type="ECO:0000256" key="6">
    <source>
        <dbReference type="ARBA" id="ARBA00023004"/>
    </source>
</evidence>
<dbReference type="InterPro" id="IPR036396">
    <property type="entry name" value="Cyt_P450_sf"/>
</dbReference>
<dbReference type="AlphaFoldDB" id="A0A9W9T6M6"/>
<gene>
    <name evidence="11" type="ORF">N7472_001405</name>
</gene>
<dbReference type="InterPro" id="IPR001128">
    <property type="entry name" value="Cyt_P450"/>
</dbReference>
<keyword evidence="6 8" id="KW-0408">Iron</keyword>